<accession>A0AAW0NK86</accession>
<dbReference type="PANTHER" id="PTHR21740">
    <property type="entry name" value="NCK-ASSOCIATED PROTEIN 5"/>
    <property type="match status" value="1"/>
</dbReference>
<dbReference type="EMBL" id="JBBPFD010000016">
    <property type="protein sequence ID" value="KAK7893644.1"/>
    <property type="molecule type" value="Genomic_DNA"/>
</dbReference>
<keyword evidence="1" id="KW-0694">RNA-binding</keyword>
<keyword evidence="5" id="KW-1185">Reference proteome</keyword>
<dbReference type="SMART" id="SM00358">
    <property type="entry name" value="DSRM"/>
    <property type="match status" value="2"/>
</dbReference>
<feature type="compositionally biased region" description="Acidic residues" evidence="2">
    <location>
        <begin position="268"/>
        <end position="287"/>
    </location>
</feature>
<dbReference type="AlphaFoldDB" id="A0AAW0NK86"/>
<feature type="domain" description="DRBM" evidence="3">
    <location>
        <begin position="25"/>
        <end position="95"/>
    </location>
</feature>
<evidence type="ECO:0000256" key="2">
    <source>
        <dbReference type="SAM" id="MobiDB-lite"/>
    </source>
</evidence>
<feature type="compositionally biased region" description="Polar residues" evidence="2">
    <location>
        <begin position="218"/>
        <end position="233"/>
    </location>
</feature>
<dbReference type="GO" id="GO:0007019">
    <property type="term" value="P:microtubule depolymerization"/>
    <property type="evidence" value="ECO:0007669"/>
    <property type="project" value="TreeGrafter"/>
</dbReference>
<feature type="compositionally biased region" description="Polar residues" evidence="2">
    <location>
        <begin position="685"/>
        <end position="696"/>
    </location>
</feature>
<proteinExistence type="predicted"/>
<protein>
    <recommendedName>
        <fullName evidence="3">DRBM domain-containing protein</fullName>
    </recommendedName>
</protein>
<organism evidence="4 5">
    <name type="scientific">Mugilogobius chulae</name>
    <name type="common">yellowstripe goby</name>
    <dbReference type="NCBI Taxonomy" id="88201"/>
    <lineage>
        <taxon>Eukaryota</taxon>
        <taxon>Metazoa</taxon>
        <taxon>Chordata</taxon>
        <taxon>Craniata</taxon>
        <taxon>Vertebrata</taxon>
        <taxon>Euteleostomi</taxon>
        <taxon>Actinopterygii</taxon>
        <taxon>Neopterygii</taxon>
        <taxon>Teleostei</taxon>
        <taxon>Neoteleostei</taxon>
        <taxon>Acanthomorphata</taxon>
        <taxon>Gobiaria</taxon>
        <taxon>Gobiiformes</taxon>
        <taxon>Gobioidei</taxon>
        <taxon>Gobiidae</taxon>
        <taxon>Gobionellinae</taxon>
        <taxon>Mugilogobius</taxon>
    </lineage>
</organism>
<dbReference type="Gene3D" id="3.30.160.20">
    <property type="match status" value="2"/>
</dbReference>
<feature type="region of interest" description="Disordered" evidence="2">
    <location>
        <begin position="330"/>
        <end position="358"/>
    </location>
</feature>
<dbReference type="PANTHER" id="PTHR21740:SF0">
    <property type="entry name" value="NCK-ASSOCIATED PROTEIN 5"/>
    <property type="match status" value="1"/>
</dbReference>
<feature type="compositionally biased region" description="Polar residues" evidence="2">
    <location>
        <begin position="330"/>
        <end position="354"/>
    </location>
</feature>
<sequence length="1011" mass="112069">MASANYWRRQEMASAKYWRKRIDVNYQNEICEAFQIGAQNYFRCSFELINREGTHSHGIFTYRLTIGDFSGIGQAKTVYEAKMQAALQILPDLRRYAVTDKNERANFFQKRSKNCTLPRFKPGQNPVACLENLLSKLRGKTAEFTLLNIDEDMDPFIFMIQLEAAKETVVAIGESQKEAKRNAASKMLNILGYNFPVCEPTPRPKEVPQDIQPPAAETENTVNEVTSVKSENLTQTEEQPPPPPETENAVDEVISVKSDNLTQTEEQPPAEEPDLLPEDNTSTEDSSEMSTAPQNDQLPANLLDLLPADVLPMLAAMGLIQSSNNNLQLCDPTPSGSSTEAASENLATTSQEVSGDSPLKIISETSETAEEDGSELPKIVEASQVELITVENIDQTYILATQEPDCEVASEELAITSQVISDDSPLKNITDTSEAAEGEPPKLLTTAQEELITLQNIDEKIISAPQEPDFEVATEDLTTICLKSSVDNLNPEAEVAEGYRSEPLKIIETVLEEFVQTITASHDVLEPQEPDSEVATDVLATTCQERSIDEAEVVERDKSESLKIVETVLEESVQTITASPEDVLEPQEPDREVASEDCATTCQECSVSSHEISVHSFALQQPEPVIIQEENVPETSLDTYSRADLSDIKEEVQTPSEDLEDTPLDDTKDQAEPSLEPSNDKMVSHENTQTSRTNQDMNEEEEEPKVNLQVLPPEILSKLVFMGVIAQNNGTIEWAEPKSFTTCQETDTDQTMSAPEAVGPIDENVTENLTSEQLEHQSEVRPTLDSTCPEATRAKTIPEDTSLFIVRAFLKKIYKKAGFDDYYKRSLDIVRLQAKIYKHLTVDGDLKISTKNAEKIGKTAAKCLISEYGSAGNLLQELQEPENAASVANQVVQALLTQKDLREECVKLRTRVFDLEQQNRALGVLFQQKIKPASDLLLQKLHSRILDLSAADLLLEPERSKAFLQSRNADSPANDVQVNGKLGFPVTKCVSQLSLNAPERPCCTPQQLQQQ</sequence>
<evidence type="ECO:0000256" key="1">
    <source>
        <dbReference type="PROSITE-ProRule" id="PRU00266"/>
    </source>
</evidence>
<dbReference type="Proteomes" id="UP001460270">
    <property type="component" value="Unassembled WGS sequence"/>
</dbReference>
<reference evidence="5" key="1">
    <citation type="submission" date="2024-04" db="EMBL/GenBank/DDBJ databases">
        <title>Salinicola lusitanus LLJ914,a marine bacterium isolated from the Okinawa Trough.</title>
        <authorList>
            <person name="Li J."/>
        </authorList>
    </citation>
    <scope>NUCLEOTIDE SEQUENCE [LARGE SCALE GENOMIC DNA]</scope>
</reference>
<evidence type="ECO:0000259" key="3">
    <source>
        <dbReference type="PROSITE" id="PS50137"/>
    </source>
</evidence>
<dbReference type="SUPFAM" id="SSF54768">
    <property type="entry name" value="dsRNA-binding domain-like"/>
    <property type="match status" value="2"/>
</dbReference>
<evidence type="ECO:0000313" key="4">
    <source>
        <dbReference type="EMBL" id="KAK7893644.1"/>
    </source>
</evidence>
<dbReference type="CDD" id="cd00048">
    <property type="entry name" value="DSRM_SF"/>
    <property type="match status" value="1"/>
</dbReference>
<dbReference type="GO" id="GO:0001578">
    <property type="term" value="P:microtubule bundle formation"/>
    <property type="evidence" value="ECO:0007669"/>
    <property type="project" value="TreeGrafter"/>
</dbReference>
<name>A0AAW0NK86_9GOBI</name>
<dbReference type="GO" id="GO:0003723">
    <property type="term" value="F:RNA binding"/>
    <property type="evidence" value="ECO:0007669"/>
    <property type="project" value="UniProtKB-UniRule"/>
</dbReference>
<comment type="caution">
    <text evidence="4">The sequence shown here is derived from an EMBL/GenBank/DDBJ whole genome shotgun (WGS) entry which is preliminary data.</text>
</comment>
<evidence type="ECO:0000313" key="5">
    <source>
        <dbReference type="Proteomes" id="UP001460270"/>
    </source>
</evidence>
<dbReference type="PROSITE" id="PS50137">
    <property type="entry name" value="DS_RBD"/>
    <property type="match status" value="2"/>
</dbReference>
<dbReference type="InterPro" id="IPR014720">
    <property type="entry name" value="dsRBD_dom"/>
</dbReference>
<feature type="domain" description="DRBM" evidence="3">
    <location>
        <begin position="125"/>
        <end position="193"/>
    </location>
</feature>
<gene>
    <name evidence="4" type="ORF">WMY93_022796</name>
</gene>
<feature type="region of interest" description="Disordered" evidence="2">
    <location>
        <begin position="201"/>
        <end position="248"/>
    </location>
</feature>
<dbReference type="InterPro" id="IPR026163">
    <property type="entry name" value="Nckap5l"/>
</dbReference>
<dbReference type="GO" id="GO:0035371">
    <property type="term" value="C:microtubule plus-end"/>
    <property type="evidence" value="ECO:0007669"/>
    <property type="project" value="TreeGrafter"/>
</dbReference>
<feature type="region of interest" description="Disordered" evidence="2">
    <location>
        <begin position="630"/>
        <end position="706"/>
    </location>
</feature>
<feature type="region of interest" description="Disordered" evidence="2">
    <location>
        <begin position="260"/>
        <end position="297"/>
    </location>
</feature>